<evidence type="ECO:0000256" key="3">
    <source>
        <dbReference type="ARBA" id="ARBA00022692"/>
    </source>
</evidence>
<feature type="transmembrane region" description="Helical" evidence="6">
    <location>
        <begin position="382"/>
        <end position="401"/>
    </location>
</feature>
<reference evidence="7" key="1">
    <citation type="journal article" date="2015" name="BMC Genomics">
        <title>Transcriptome profiling of a Rhizobium leguminosarum bv. trifolii rosR mutant reveals the role of the transcriptional regulator RosR in motility, synthesis of cell-surface components, and other cellular processes.</title>
        <authorList>
            <person name="Rachwal K."/>
            <person name="Matczynska E."/>
            <person name="Janczarek M."/>
        </authorList>
    </citation>
    <scope>NUCLEOTIDE SEQUENCE</scope>
    <source>
        <strain evidence="7">Rt24.2</strain>
    </source>
</reference>
<keyword evidence="5 6" id="KW-0472">Membrane</keyword>
<organism evidence="7">
    <name type="scientific">Rhizobium leguminosarum bv. trifolii</name>
    <dbReference type="NCBI Taxonomy" id="386"/>
    <lineage>
        <taxon>Bacteria</taxon>
        <taxon>Pseudomonadati</taxon>
        <taxon>Pseudomonadota</taxon>
        <taxon>Alphaproteobacteria</taxon>
        <taxon>Hyphomicrobiales</taxon>
        <taxon>Rhizobiaceae</taxon>
        <taxon>Rhizobium/Agrobacterium group</taxon>
        <taxon>Rhizobium</taxon>
    </lineage>
</organism>
<feature type="transmembrane region" description="Helical" evidence="6">
    <location>
        <begin position="490"/>
        <end position="509"/>
    </location>
</feature>
<feature type="transmembrane region" description="Helical" evidence="6">
    <location>
        <begin position="570"/>
        <end position="590"/>
    </location>
</feature>
<evidence type="ECO:0000256" key="4">
    <source>
        <dbReference type="ARBA" id="ARBA00022989"/>
    </source>
</evidence>
<dbReference type="RefSeq" id="WP_065277784.1">
    <property type="nucleotide sequence ID" value="NZ_MAMO01000168.1"/>
</dbReference>
<feature type="transmembrane region" description="Helical" evidence="6">
    <location>
        <begin position="203"/>
        <end position="228"/>
    </location>
</feature>
<keyword evidence="3 6" id="KW-0812">Transmembrane</keyword>
<feature type="transmembrane region" description="Helical" evidence="6">
    <location>
        <begin position="240"/>
        <end position="264"/>
    </location>
</feature>
<dbReference type="Gene3D" id="1.20.1740.10">
    <property type="entry name" value="Amino acid/polyamine transporter I"/>
    <property type="match status" value="1"/>
</dbReference>
<feature type="transmembrane region" description="Helical" evidence="6">
    <location>
        <begin position="104"/>
        <end position="127"/>
    </location>
</feature>
<evidence type="ECO:0000256" key="2">
    <source>
        <dbReference type="ARBA" id="ARBA00022475"/>
    </source>
</evidence>
<feature type="transmembrane region" description="Helical" evidence="6">
    <location>
        <begin position="26"/>
        <end position="45"/>
    </location>
</feature>
<dbReference type="GO" id="GO:0005886">
    <property type="term" value="C:plasma membrane"/>
    <property type="evidence" value="ECO:0007669"/>
    <property type="project" value="UniProtKB-SubCell"/>
</dbReference>
<keyword evidence="4 6" id="KW-1133">Transmembrane helix</keyword>
<proteinExistence type="predicted"/>
<feature type="transmembrane region" description="Helical" evidence="6">
    <location>
        <begin position="436"/>
        <end position="469"/>
    </location>
</feature>
<feature type="transmembrane region" description="Helical" evidence="6">
    <location>
        <begin position="327"/>
        <end position="349"/>
    </location>
</feature>
<evidence type="ECO:0000313" key="7">
    <source>
        <dbReference type="EMBL" id="AOO93903.1"/>
    </source>
</evidence>
<name>A0A1B8R3Y3_RHILT</name>
<protein>
    <submittedName>
        <fullName evidence="7">Amino acid permease</fullName>
    </submittedName>
</protein>
<dbReference type="PANTHER" id="PTHR42770:SF11">
    <property type="entry name" value="INNER MEMBRANE TRANSPORT PROTEIN YBAT"/>
    <property type="match status" value="1"/>
</dbReference>
<dbReference type="InterPro" id="IPR050367">
    <property type="entry name" value="APC_superfamily"/>
</dbReference>
<dbReference type="EMBL" id="KX491539">
    <property type="protein sequence ID" value="AOO93903.1"/>
    <property type="molecule type" value="Genomic_DNA"/>
</dbReference>
<evidence type="ECO:0000256" key="1">
    <source>
        <dbReference type="ARBA" id="ARBA00004651"/>
    </source>
</evidence>
<dbReference type="AlphaFoldDB" id="A0A1B8R3Y3"/>
<feature type="transmembrane region" description="Helical" evidence="6">
    <location>
        <begin position="521"/>
        <end position="538"/>
    </location>
</feature>
<dbReference type="InterPro" id="IPR002293">
    <property type="entry name" value="AA/rel_permease1"/>
</dbReference>
<feature type="transmembrane region" description="Helical" evidence="6">
    <location>
        <begin position="284"/>
        <end position="306"/>
    </location>
</feature>
<dbReference type="GO" id="GO:0022857">
    <property type="term" value="F:transmembrane transporter activity"/>
    <property type="evidence" value="ECO:0007669"/>
    <property type="project" value="InterPro"/>
</dbReference>
<dbReference type="PANTHER" id="PTHR42770">
    <property type="entry name" value="AMINO ACID TRANSPORTER-RELATED"/>
    <property type="match status" value="1"/>
</dbReference>
<keyword evidence="2" id="KW-1003">Cell membrane</keyword>
<dbReference type="Pfam" id="PF13520">
    <property type="entry name" value="AA_permease_2"/>
    <property type="match status" value="1"/>
</dbReference>
<reference evidence="7" key="2">
    <citation type="journal article" date="2016" name="Front. Microbiol.">
        <title>The Regulatory Protein RosR Affects Rhizobium leguminosarum bv. trifolii Protein Profiles, Cell Surface Properties, and Symbiosis with Clover.</title>
        <authorList>
            <person name="Rachwal K."/>
            <person name="Boguszewska A."/>
            <person name="Kopcinska J."/>
            <person name="Karas M."/>
            <person name="Tchorzewski M."/>
            <person name="Janczarek M."/>
        </authorList>
    </citation>
    <scope>NUCLEOTIDE SEQUENCE</scope>
    <source>
        <strain evidence="7">Rt24.2</strain>
    </source>
</reference>
<feature type="transmembrane region" description="Helical" evidence="6">
    <location>
        <begin position="51"/>
        <end position="71"/>
    </location>
</feature>
<accession>A0A1B8R3Y3</accession>
<evidence type="ECO:0000256" key="5">
    <source>
        <dbReference type="ARBA" id="ARBA00023136"/>
    </source>
</evidence>
<comment type="subcellular location">
    <subcellularLocation>
        <location evidence="1">Cell membrane</location>
        <topology evidence="1">Multi-pass membrane protein</topology>
    </subcellularLocation>
</comment>
<dbReference type="PIRSF" id="PIRSF006060">
    <property type="entry name" value="AA_transporter"/>
    <property type="match status" value="1"/>
</dbReference>
<evidence type="ECO:0000256" key="6">
    <source>
        <dbReference type="SAM" id="Phobius"/>
    </source>
</evidence>
<sequence length="594" mass="63172">MTDVVEAGIASGTEGKLVRALDWKGAFWVAAGVPPLVLFSIGGIAGTTGKLAFVVWIISMVMGFLQSFTYAEIAGMFANKSGGASVYGATAWLRYSKFIAPLSVWCNWFAWSPVLSLGCAIAAGYILNAFYPIPAADSQMVLDWISAHAASVTADSPRVAEYIAAHAGTTPDDAVKALLGTDGIAALTPAIRSWSLFSFSIPFLATANINATFFIGGILMLIIFAIQHRGISETASVQKWLAIIVLVPLLIIGLYPIVSGQILATNVTGLVPPTAAYAAVDGTWSNGGWTLFLGGLYIAAWSTYGFETAVCYTRELKNPKTDTFKAIFYSGLACCLFFFLVPFAFQGVLGHAGMLAPGIVDGTGVAEALGGLIGAGRVVTQLLVVLMIMALFLAIMTAMAGSSRTLYQGSKDGWLPKYLDHVNEHGAPTRAMWTDFAFNLFLLAIASDVGGYFFVLAVSNVGYIIFNFLNLNSGWIHRMDSGHIERPWKAPTWLIGLNTVLAFVNALFLGAGAKVWGYSNALWVGFIFAALILPVFAYRHYVRDGGKFPAGAMEDLGLIGQDLGVKKAGILPYVALAGGLAIVLIANVIFQLPA</sequence>